<dbReference type="EMBL" id="JAERRB010000001">
    <property type="protein sequence ID" value="MBL0739581.1"/>
    <property type="molecule type" value="Genomic_DNA"/>
</dbReference>
<dbReference type="Pfam" id="PF08447">
    <property type="entry name" value="PAS_3"/>
    <property type="match status" value="1"/>
</dbReference>
<organism evidence="8 9">
    <name type="scientific">Chryseolinea lacunae</name>
    <dbReference type="NCBI Taxonomy" id="2801331"/>
    <lineage>
        <taxon>Bacteria</taxon>
        <taxon>Pseudomonadati</taxon>
        <taxon>Bacteroidota</taxon>
        <taxon>Cytophagia</taxon>
        <taxon>Cytophagales</taxon>
        <taxon>Fulvivirgaceae</taxon>
        <taxon>Chryseolinea</taxon>
    </lineage>
</organism>
<dbReference type="PROSITE" id="PS50109">
    <property type="entry name" value="HIS_KIN"/>
    <property type="match status" value="1"/>
</dbReference>
<proteinExistence type="predicted"/>
<dbReference type="PANTHER" id="PTHR43304:SF1">
    <property type="entry name" value="PAC DOMAIN-CONTAINING PROTEIN"/>
    <property type="match status" value="1"/>
</dbReference>
<dbReference type="Gene3D" id="3.30.565.10">
    <property type="entry name" value="Histidine kinase-like ATPase, C-terminal domain"/>
    <property type="match status" value="1"/>
</dbReference>
<sequence>MQKGSIELLPVIEEIAKIGCYETDMETGTWIGSENFIELFGLEKKPRYSVEEFQALVHPDDFQWVMEYFSDCLKKKIDFNCQYRCIKSNGEIIYVNSRSKIYYKPDGSPERVIGVKQDITASKQNEIRLHQLNENNKRKNEVLSMVAHDLNAPLNRLSGLAKIFQDVLDTSYSELIDLHEQMCVSAKTIIAELIEIAELEDESYTLKKERQDINKVILQSINIFKAIAEEKKVGIVTDFTPQCEAMFCASKIARVINNLLSNAIKFSPENKSVHITTRKNEKSAFIIIRDQGIGISREHLPFVFEKFSKKLRRPGTKGEQSTGLGLSIVKQIIDLHNGEIQVTSQENDGTTIAIQLPFSGDGE</sequence>
<reference evidence="8 9" key="1">
    <citation type="submission" date="2021-01" db="EMBL/GenBank/DDBJ databases">
        <title>Chryseolinea sp. Jin1 Genome sequencing and assembly.</title>
        <authorList>
            <person name="Kim I."/>
        </authorList>
    </citation>
    <scope>NUCLEOTIDE SEQUENCE [LARGE SCALE GENOMIC DNA]</scope>
    <source>
        <strain evidence="8 9">Jin1</strain>
    </source>
</reference>
<dbReference type="InterPro" id="IPR013655">
    <property type="entry name" value="PAS_fold_3"/>
</dbReference>
<protein>
    <recommendedName>
        <fullName evidence="2">histidine kinase</fullName>
        <ecNumber evidence="2">2.7.13.3</ecNumber>
    </recommendedName>
</protein>
<accession>A0ABS1KMT5</accession>
<dbReference type="InterPro" id="IPR036097">
    <property type="entry name" value="HisK_dim/P_sf"/>
</dbReference>
<dbReference type="InterPro" id="IPR000700">
    <property type="entry name" value="PAS-assoc_C"/>
</dbReference>
<comment type="catalytic activity">
    <reaction evidence="1">
        <text>ATP + protein L-histidine = ADP + protein N-phospho-L-histidine.</text>
        <dbReference type="EC" id="2.7.13.3"/>
    </reaction>
</comment>
<keyword evidence="5 8" id="KW-0418">Kinase</keyword>
<dbReference type="Proteomes" id="UP000613030">
    <property type="component" value="Unassembled WGS sequence"/>
</dbReference>
<dbReference type="SUPFAM" id="SSF55874">
    <property type="entry name" value="ATPase domain of HSP90 chaperone/DNA topoisomerase II/histidine kinase"/>
    <property type="match status" value="1"/>
</dbReference>
<evidence type="ECO:0000256" key="2">
    <source>
        <dbReference type="ARBA" id="ARBA00012438"/>
    </source>
</evidence>
<dbReference type="InterPro" id="IPR000014">
    <property type="entry name" value="PAS"/>
</dbReference>
<gene>
    <name evidence="8" type="ORF">JI741_00055</name>
</gene>
<evidence type="ECO:0000256" key="3">
    <source>
        <dbReference type="ARBA" id="ARBA00022553"/>
    </source>
</evidence>
<dbReference type="Pfam" id="PF02518">
    <property type="entry name" value="HATPase_c"/>
    <property type="match status" value="1"/>
</dbReference>
<dbReference type="PROSITE" id="PS50113">
    <property type="entry name" value="PAC"/>
    <property type="match status" value="1"/>
</dbReference>
<name>A0ABS1KMT5_9BACT</name>
<evidence type="ECO:0000259" key="6">
    <source>
        <dbReference type="PROSITE" id="PS50109"/>
    </source>
</evidence>
<comment type="caution">
    <text evidence="8">The sequence shown here is derived from an EMBL/GenBank/DDBJ whole genome shotgun (WGS) entry which is preliminary data.</text>
</comment>
<dbReference type="Pfam" id="PF00512">
    <property type="entry name" value="HisKA"/>
    <property type="match status" value="1"/>
</dbReference>
<feature type="domain" description="PAC" evidence="7">
    <location>
        <begin position="79"/>
        <end position="131"/>
    </location>
</feature>
<evidence type="ECO:0000313" key="8">
    <source>
        <dbReference type="EMBL" id="MBL0739581.1"/>
    </source>
</evidence>
<dbReference type="InterPro" id="IPR052162">
    <property type="entry name" value="Sensor_kinase/Photoreceptor"/>
</dbReference>
<evidence type="ECO:0000256" key="4">
    <source>
        <dbReference type="ARBA" id="ARBA00022679"/>
    </source>
</evidence>
<dbReference type="InterPro" id="IPR035965">
    <property type="entry name" value="PAS-like_dom_sf"/>
</dbReference>
<dbReference type="InterPro" id="IPR003594">
    <property type="entry name" value="HATPase_dom"/>
</dbReference>
<dbReference type="SMART" id="SM00387">
    <property type="entry name" value="HATPase_c"/>
    <property type="match status" value="1"/>
</dbReference>
<dbReference type="PANTHER" id="PTHR43304">
    <property type="entry name" value="PHYTOCHROME-LIKE PROTEIN CPH1"/>
    <property type="match status" value="1"/>
</dbReference>
<dbReference type="CDD" id="cd00130">
    <property type="entry name" value="PAS"/>
    <property type="match status" value="1"/>
</dbReference>
<evidence type="ECO:0000256" key="1">
    <source>
        <dbReference type="ARBA" id="ARBA00000085"/>
    </source>
</evidence>
<dbReference type="SUPFAM" id="SSF55785">
    <property type="entry name" value="PYP-like sensor domain (PAS domain)"/>
    <property type="match status" value="1"/>
</dbReference>
<dbReference type="PRINTS" id="PR00344">
    <property type="entry name" value="BCTRLSENSOR"/>
</dbReference>
<dbReference type="InterPro" id="IPR004358">
    <property type="entry name" value="Sig_transdc_His_kin-like_C"/>
</dbReference>
<dbReference type="CDD" id="cd00082">
    <property type="entry name" value="HisKA"/>
    <property type="match status" value="1"/>
</dbReference>
<dbReference type="NCBIfam" id="TIGR00229">
    <property type="entry name" value="sensory_box"/>
    <property type="match status" value="1"/>
</dbReference>
<dbReference type="GO" id="GO:0016301">
    <property type="term" value="F:kinase activity"/>
    <property type="evidence" value="ECO:0007669"/>
    <property type="project" value="UniProtKB-KW"/>
</dbReference>
<dbReference type="SUPFAM" id="SSF47384">
    <property type="entry name" value="Homodimeric domain of signal transducing histidine kinase"/>
    <property type="match status" value="1"/>
</dbReference>
<dbReference type="Gene3D" id="3.30.450.20">
    <property type="entry name" value="PAS domain"/>
    <property type="match status" value="1"/>
</dbReference>
<dbReference type="InterPro" id="IPR005467">
    <property type="entry name" value="His_kinase_dom"/>
</dbReference>
<feature type="domain" description="Histidine kinase" evidence="6">
    <location>
        <begin position="145"/>
        <end position="360"/>
    </location>
</feature>
<evidence type="ECO:0000259" key="7">
    <source>
        <dbReference type="PROSITE" id="PS50113"/>
    </source>
</evidence>
<dbReference type="Gene3D" id="2.10.70.100">
    <property type="match status" value="1"/>
</dbReference>
<keyword evidence="9" id="KW-1185">Reference proteome</keyword>
<dbReference type="SMART" id="SM00388">
    <property type="entry name" value="HisKA"/>
    <property type="match status" value="1"/>
</dbReference>
<dbReference type="EC" id="2.7.13.3" evidence="2"/>
<dbReference type="Gene3D" id="1.10.287.130">
    <property type="match status" value="1"/>
</dbReference>
<dbReference type="InterPro" id="IPR036890">
    <property type="entry name" value="HATPase_C_sf"/>
</dbReference>
<dbReference type="SMART" id="SM00086">
    <property type="entry name" value="PAC"/>
    <property type="match status" value="1"/>
</dbReference>
<evidence type="ECO:0000313" key="9">
    <source>
        <dbReference type="Proteomes" id="UP000613030"/>
    </source>
</evidence>
<dbReference type="RefSeq" id="WP_202006563.1">
    <property type="nucleotide sequence ID" value="NZ_JAERRB010000001.1"/>
</dbReference>
<dbReference type="InterPro" id="IPR001610">
    <property type="entry name" value="PAC"/>
</dbReference>
<keyword evidence="3" id="KW-0597">Phosphoprotein</keyword>
<dbReference type="InterPro" id="IPR003661">
    <property type="entry name" value="HisK_dim/P_dom"/>
</dbReference>
<keyword evidence="4" id="KW-0808">Transferase</keyword>
<evidence type="ECO:0000256" key="5">
    <source>
        <dbReference type="ARBA" id="ARBA00022777"/>
    </source>
</evidence>